<keyword evidence="10" id="KW-1185">Reference proteome</keyword>
<dbReference type="PROSITE" id="PS00086">
    <property type="entry name" value="CYTOCHROME_P450"/>
    <property type="match status" value="1"/>
</dbReference>
<keyword evidence="2 8" id="KW-0349">Heme</keyword>
<evidence type="ECO:0000313" key="10">
    <source>
        <dbReference type="Proteomes" id="UP000016568"/>
    </source>
</evidence>
<dbReference type="InterPro" id="IPR001128">
    <property type="entry name" value="Cyt_P450"/>
</dbReference>
<dbReference type="PANTHER" id="PTHR46696">
    <property type="entry name" value="P450, PUTATIVE (EUROFUNG)-RELATED"/>
    <property type="match status" value="1"/>
</dbReference>
<dbReference type="InterPro" id="IPR036396">
    <property type="entry name" value="Cyt_P450_sf"/>
</dbReference>
<protein>
    <submittedName>
        <fullName evidence="9">Putative cytochrome P450</fullName>
    </submittedName>
</protein>
<dbReference type="OrthoDB" id="5522954at2"/>
<sequence>MERQLADGRPIVDYDHYDPALVANADAVYRHLRAEAPVAWTPHHGGFWLVSRYDDVMVRMREPDAFSSNKTYDADGQPHGGVAIPPLHFWLVPTEAEKPEWLRFRAALAPMFFPSEIARLREMAQRFCDELVDRVIEQGHCDLVKDITQPLPSLVTMHMLGLPLDEWQRFTIPLHQGTWALPGSPQADQARQGIEWFFGYIQRAIAEQRQNPRPGMISRLIDAKATSESRLGQGDRLSDKEIFALVLQVATGGVDTTTALTSNALLWLGQNPDARQKLVDNPAMLPDACEEFMRYFSPLQSLVQTATRDFELGGQAIAAGDRLMLLYGSANRDERQFADPDTVRFDRTPNAHLGFGMGMHRCIGMALARMMFSVMVTTVLKRLPDYTVETAAAQHYPSMPTVNGWISIPAQFAPGARVTGDPIIPPSKSLIDFDAPPGGSGLSMMDIMTGG</sequence>
<dbReference type="GO" id="GO:0016705">
    <property type="term" value="F:oxidoreductase activity, acting on paired donors, with incorporation or reduction of molecular oxygen"/>
    <property type="evidence" value="ECO:0007669"/>
    <property type="project" value="InterPro"/>
</dbReference>
<evidence type="ECO:0000256" key="1">
    <source>
        <dbReference type="ARBA" id="ARBA00010617"/>
    </source>
</evidence>
<dbReference type="Proteomes" id="UP000016568">
    <property type="component" value="Unassembled WGS sequence"/>
</dbReference>
<keyword evidence="5 8" id="KW-0408">Iron</keyword>
<dbReference type="GO" id="GO:0004497">
    <property type="term" value="F:monooxygenase activity"/>
    <property type="evidence" value="ECO:0007669"/>
    <property type="project" value="UniProtKB-KW"/>
</dbReference>
<evidence type="ECO:0000256" key="4">
    <source>
        <dbReference type="ARBA" id="ARBA00023002"/>
    </source>
</evidence>
<keyword evidence="4 8" id="KW-0560">Oxidoreductase</keyword>
<evidence type="ECO:0000256" key="5">
    <source>
        <dbReference type="ARBA" id="ARBA00023004"/>
    </source>
</evidence>
<evidence type="ECO:0000256" key="3">
    <source>
        <dbReference type="ARBA" id="ARBA00022723"/>
    </source>
</evidence>
<dbReference type="GO" id="GO:0005506">
    <property type="term" value="F:iron ion binding"/>
    <property type="evidence" value="ECO:0007669"/>
    <property type="project" value="InterPro"/>
</dbReference>
<comment type="similarity">
    <text evidence="1 8">Belongs to the cytochrome P450 family.</text>
</comment>
<comment type="caution">
    <text evidence="9">The sequence shown here is derived from an EMBL/GenBank/DDBJ whole genome shotgun (WGS) entry which is preliminary data.</text>
</comment>
<dbReference type="SUPFAM" id="SSF48264">
    <property type="entry name" value="Cytochrome P450"/>
    <property type="match status" value="1"/>
</dbReference>
<evidence type="ECO:0000256" key="2">
    <source>
        <dbReference type="ARBA" id="ARBA00022617"/>
    </source>
</evidence>
<dbReference type="PRINTS" id="PR00359">
    <property type="entry name" value="BP450"/>
</dbReference>
<dbReference type="GO" id="GO:0020037">
    <property type="term" value="F:heme binding"/>
    <property type="evidence" value="ECO:0007669"/>
    <property type="project" value="InterPro"/>
</dbReference>
<keyword evidence="6 8" id="KW-0503">Monooxygenase</keyword>
<dbReference type="FunFam" id="1.10.630.10:FF:000018">
    <property type="entry name" value="Cytochrome P450 monooxygenase"/>
    <property type="match status" value="1"/>
</dbReference>
<organism evidence="9 10">
    <name type="scientific">Caenibius tardaugens NBRC 16725</name>
    <dbReference type="NCBI Taxonomy" id="1219035"/>
    <lineage>
        <taxon>Bacteria</taxon>
        <taxon>Pseudomonadati</taxon>
        <taxon>Pseudomonadota</taxon>
        <taxon>Alphaproteobacteria</taxon>
        <taxon>Sphingomonadales</taxon>
        <taxon>Erythrobacteraceae</taxon>
        <taxon>Caenibius</taxon>
    </lineage>
</organism>
<dbReference type="PANTHER" id="PTHR46696:SF6">
    <property type="entry name" value="P450, PUTATIVE (EUROFUNG)-RELATED"/>
    <property type="match status" value="1"/>
</dbReference>
<accession>U2ZZ30</accession>
<dbReference type="InterPro" id="IPR017972">
    <property type="entry name" value="Cyt_P450_CS"/>
</dbReference>
<dbReference type="RefSeq" id="WP_021688680.1">
    <property type="nucleotide sequence ID" value="NZ_BASZ01000001.1"/>
</dbReference>
<gene>
    <name evidence="9" type="ORF">NT2_01_05470</name>
</gene>
<evidence type="ECO:0000313" key="9">
    <source>
        <dbReference type="EMBL" id="GAD47773.1"/>
    </source>
</evidence>
<evidence type="ECO:0000256" key="7">
    <source>
        <dbReference type="ARBA" id="ARBA00043906"/>
    </source>
</evidence>
<evidence type="ECO:0000256" key="6">
    <source>
        <dbReference type="ARBA" id="ARBA00023033"/>
    </source>
</evidence>
<dbReference type="EMBL" id="BASZ01000001">
    <property type="protein sequence ID" value="GAD47773.1"/>
    <property type="molecule type" value="Genomic_DNA"/>
</dbReference>
<proteinExistence type="inferred from homology"/>
<reference evidence="9 10" key="1">
    <citation type="submission" date="2013-09" db="EMBL/GenBank/DDBJ databases">
        <title>Whole genome shotgun sequence of Novosphingobium tardaugens NBRC 16725.</title>
        <authorList>
            <person name="Isaki S."/>
            <person name="Hosoyama A."/>
            <person name="Tsuchikane K."/>
            <person name="Katsumata H."/>
            <person name="Ando Y."/>
            <person name="Yamazaki S."/>
            <person name="Fujita N."/>
        </authorList>
    </citation>
    <scope>NUCLEOTIDE SEQUENCE [LARGE SCALE GENOMIC DNA]</scope>
    <source>
        <strain evidence="9 10">NBRC 16725</strain>
    </source>
</reference>
<dbReference type="AlphaFoldDB" id="U2ZZ30"/>
<dbReference type="eggNOG" id="COG2124">
    <property type="taxonomic scope" value="Bacteria"/>
</dbReference>
<dbReference type="KEGG" id="ntd:EGO55_14410"/>
<dbReference type="Pfam" id="PF00067">
    <property type="entry name" value="p450"/>
    <property type="match status" value="1"/>
</dbReference>
<dbReference type="InterPro" id="IPR002397">
    <property type="entry name" value="Cyt_P450_B"/>
</dbReference>
<dbReference type="Gene3D" id="1.10.630.10">
    <property type="entry name" value="Cytochrome P450"/>
    <property type="match status" value="1"/>
</dbReference>
<comment type="function">
    <text evidence="7">Cytochromes P450 are a group of heme-thiolate monooxygenases. They oxidize a variety of structurally unrelated compounds, including steroids, fatty acids, and xenobiotics.</text>
</comment>
<keyword evidence="3 8" id="KW-0479">Metal-binding</keyword>
<evidence type="ECO:0000256" key="8">
    <source>
        <dbReference type="RuleBase" id="RU000461"/>
    </source>
</evidence>
<name>U2ZZ30_9SPHN</name>